<evidence type="ECO:0000256" key="3">
    <source>
        <dbReference type="ARBA" id="ARBA00023295"/>
    </source>
</evidence>
<dbReference type="CDD" id="cd09000">
    <property type="entry name" value="GH43_SXA-like"/>
    <property type="match status" value="1"/>
</dbReference>
<proteinExistence type="inferred from homology"/>
<dbReference type="InterPro" id="IPR051795">
    <property type="entry name" value="Glycosyl_Hydrlase_43"/>
</dbReference>
<evidence type="ECO:0000259" key="7">
    <source>
        <dbReference type="Pfam" id="PF17851"/>
    </source>
</evidence>
<dbReference type="GO" id="GO:0009044">
    <property type="term" value="F:xylan 1,4-beta-xylosidase activity"/>
    <property type="evidence" value="ECO:0007669"/>
    <property type="project" value="UniProtKB-EC"/>
</dbReference>
<dbReference type="RefSeq" id="WP_036620188.1">
    <property type="nucleotide sequence ID" value="NZ_JAKOBR010000006.1"/>
</dbReference>
<accession>A0A090ZG40</accession>
<evidence type="ECO:0000313" key="8">
    <source>
        <dbReference type="EMBL" id="KFN10299.1"/>
    </source>
</evidence>
<feature type="active site" description="Proton acceptor" evidence="4">
    <location>
        <position position="15"/>
    </location>
</feature>
<dbReference type="Gene3D" id="2.115.10.20">
    <property type="entry name" value="Glycosyl hydrolase domain, family 43"/>
    <property type="match status" value="1"/>
</dbReference>
<dbReference type="AlphaFoldDB" id="A0A090ZG40"/>
<keyword evidence="3 6" id="KW-0326">Glycosidase</keyword>
<organism evidence="8 9">
    <name type="scientific">Paenibacillus macerans</name>
    <name type="common">Bacillus macerans</name>
    <dbReference type="NCBI Taxonomy" id="44252"/>
    <lineage>
        <taxon>Bacteria</taxon>
        <taxon>Bacillati</taxon>
        <taxon>Bacillota</taxon>
        <taxon>Bacilli</taxon>
        <taxon>Bacillales</taxon>
        <taxon>Paenibacillaceae</taxon>
        <taxon>Paenibacillus</taxon>
    </lineage>
</organism>
<dbReference type="Pfam" id="PF17851">
    <property type="entry name" value="GH43_C2"/>
    <property type="match status" value="1"/>
</dbReference>
<comment type="similarity">
    <text evidence="1 6">Belongs to the glycosyl hydrolase 43 family.</text>
</comment>
<dbReference type="GeneID" id="77011769"/>
<dbReference type="HOGENOM" id="CLU_016508_2_1_9"/>
<dbReference type="PANTHER" id="PTHR42812">
    <property type="entry name" value="BETA-XYLOSIDASE"/>
    <property type="match status" value="1"/>
</dbReference>
<dbReference type="Gene3D" id="2.60.120.200">
    <property type="match status" value="1"/>
</dbReference>
<dbReference type="EMBL" id="JMQA01000018">
    <property type="protein sequence ID" value="KFN10299.1"/>
    <property type="molecule type" value="Genomic_DNA"/>
</dbReference>
<sequence>MKTIVNPILPGFNPDPSIIRAGDDYYIATSTFEWFPGVQLHHSRDLKHWRLLPHPLTRTSQLNMLGNPSSGGVWAPCLSYSDGIFYLVYTDVKSHIGPFKDSHNYLVYASDIKGPWSEPVYLNSSGFDPSLFHDTDGRKWLLNMVWDHRKGRNRFGGIVIQEYDERQRKLVGPVHNIFRGTSLGLTEGPHLYRRGRYYYLLTAEGGTRYEHAVTMARSESILGPYEVDPANPILTSRFNPGLPLQRAGHADLVETAAGEWYMVHLCGRPLKTSRMCNLGRETAIQQVEWTEDGWLRPVSGGCEPELTAAAPADLPEHPFPEQPPHGTGIDHFDGETLAVHFNTLRVPADESWLTLRERPGYLRLRGRESFSSAHGQSLVARRQQAFTAEAETAVEFEPETYQQMAGLVYYYNARNWYYLRISWDETLGKSLAILTSDQGVYDEPLDQEISVDGCERVYLKLTLHYEQAQFYYSLDGSAWTAAGPVLDAGRMSDENAETKRGGVLLDQGFTGAFIGVCVHDLSGRRLHGDFDYFAYREFGD</sequence>
<feature type="domain" description="Beta-xylosidase C-terminal Concanavalin A-like" evidence="7">
    <location>
        <begin position="330"/>
        <end position="536"/>
    </location>
</feature>
<comment type="caution">
    <text evidence="8">The sequence shown here is derived from an EMBL/GenBank/DDBJ whole genome shotgun (WGS) entry which is preliminary data.</text>
</comment>
<evidence type="ECO:0000313" key="9">
    <source>
        <dbReference type="Proteomes" id="UP000029278"/>
    </source>
</evidence>
<dbReference type="InterPro" id="IPR023296">
    <property type="entry name" value="Glyco_hydro_beta-prop_sf"/>
</dbReference>
<protein>
    <submittedName>
        <fullName evidence="8">Xylan beta-1,4-xylosidase</fullName>
        <ecNumber evidence="8">3.2.1.37</ecNumber>
    </submittedName>
</protein>
<dbReference type="OrthoDB" id="9801455at2"/>
<feature type="site" description="Important for catalytic activity, responsible for pKa modulation of the active site Glu and correct orientation of both the proton donor and substrate" evidence="5">
    <location>
        <position position="128"/>
    </location>
</feature>
<dbReference type="STRING" id="44252.DJ90_1025"/>
<dbReference type="GO" id="GO:0005975">
    <property type="term" value="P:carbohydrate metabolic process"/>
    <property type="evidence" value="ECO:0007669"/>
    <property type="project" value="InterPro"/>
</dbReference>
<dbReference type="Pfam" id="PF04616">
    <property type="entry name" value="Glyco_hydro_43"/>
    <property type="match status" value="1"/>
</dbReference>
<evidence type="ECO:0000256" key="1">
    <source>
        <dbReference type="ARBA" id="ARBA00009865"/>
    </source>
</evidence>
<dbReference type="SUPFAM" id="SSF75005">
    <property type="entry name" value="Arabinanase/levansucrase/invertase"/>
    <property type="match status" value="1"/>
</dbReference>
<evidence type="ECO:0000256" key="2">
    <source>
        <dbReference type="ARBA" id="ARBA00022801"/>
    </source>
</evidence>
<feature type="active site" description="Proton donor" evidence="4">
    <location>
        <position position="187"/>
    </location>
</feature>
<dbReference type="SUPFAM" id="SSF49899">
    <property type="entry name" value="Concanavalin A-like lectins/glucanases"/>
    <property type="match status" value="1"/>
</dbReference>
<dbReference type="InterPro" id="IPR041542">
    <property type="entry name" value="GH43_C2"/>
</dbReference>
<dbReference type="InterPro" id="IPR013320">
    <property type="entry name" value="ConA-like_dom_sf"/>
</dbReference>
<dbReference type="PATRIC" id="fig|44252.3.peg.1488"/>
<dbReference type="InterPro" id="IPR006710">
    <property type="entry name" value="Glyco_hydro_43"/>
</dbReference>
<evidence type="ECO:0000256" key="6">
    <source>
        <dbReference type="RuleBase" id="RU361187"/>
    </source>
</evidence>
<gene>
    <name evidence="8" type="primary">xynB</name>
    <name evidence="8" type="ORF">DJ90_1025</name>
</gene>
<evidence type="ECO:0000256" key="4">
    <source>
        <dbReference type="PIRSR" id="PIRSR606710-1"/>
    </source>
</evidence>
<name>A0A090ZG40_PAEMA</name>
<reference evidence="8 9" key="1">
    <citation type="submission" date="2014-04" db="EMBL/GenBank/DDBJ databases">
        <authorList>
            <person name="Bishop-Lilly K.A."/>
            <person name="Broomall S.M."/>
            <person name="Chain P.S."/>
            <person name="Chertkov O."/>
            <person name="Coyne S.R."/>
            <person name="Daligault H.E."/>
            <person name="Davenport K.W."/>
            <person name="Erkkila T."/>
            <person name="Frey K.G."/>
            <person name="Gibbons H.S."/>
            <person name="Gu W."/>
            <person name="Jaissle J."/>
            <person name="Johnson S.L."/>
            <person name="Koroleva G.I."/>
            <person name="Ladner J.T."/>
            <person name="Lo C.-C."/>
            <person name="Minogue T.D."/>
            <person name="Munk C."/>
            <person name="Palacios G.F."/>
            <person name="Redden C.L."/>
            <person name="Rosenzweig C.N."/>
            <person name="Scholz M.B."/>
            <person name="Teshima H."/>
            <person name="Xu Y."/>
        </authorList>
    </citation>
    <scope>NUCLEOTIDE SEQUENCE [LARGE SCALE GENOMIC DNA]</scope>
    <source>
        <strain evidence="8 9">8244</strain>
    </source>
</reference>
<keyword evidence="9" id="KW-1185">Reference proteome</keyword>
<dbReference type="EC" id="3.2.1.37" evidence="8"/>
<dbReference type="PANTHER" id="PTHR42812:SF12">
    <property type="entry name" value="BETA-XYLOSIDASE-RELATED"/>
    <property type="match status" value="1"/>
</dbReference>
<keyword evidence="2 6" id="KW-0378">Hydrolase</keyword>
<evidence type="ECO:0000256" key="5">
    <source>
        <dbReference type="PIRSR" id="PIRSR606710-2"/>
    </source>
</evidence>
<dbReference type="Proteomes" id="UP000029278">
    <property type="component" value="Unassembled WGS sequence"/>
</dbReference>